<reference evidence="1" key="1">
    <citation type="submission" date="2012-02" db="EMBL/GenBank/DDBJ databases">
        <title>The complete genome of Solitalea canadensis DSM 3403.</title>
        <authorList>
            <consortium name="US DOE Joint Genome Institute (JGI-PGF)"/>
            <person name="Lucas S."/>
            <person name="Copeland A."/>
            <person name="Lapidus A."/>
            <person name="Glavina del Rio T."/>
            <person name="Dalin E."/>
            <person name="Tice H."/>
            <person name="Bruce D."/>
            <person name="Goodwin L."/>
            <person name="Pitluck S."/>
            <person name="Peters L."/>
            <person name="Ovchinnikova G."/>
            <person name="Lu M."/>
            <person name="Kyrpides N."/>
            <person name="Mavromatis K."/>
            <person name="Ivanova N."/>
            <person name="Brettin T."/>
            <person name="Detter J.C."/>
            <person name="Han C."/>
            <person name="Larimer F."/>
            <person name="Land M."/>
            <person name="Hauser L."/>
            <person name="Markowitz V."/>
            <person name="Cheng J.-F."/>
            <person name="Hugenholtz P."/>
            <person name="Woyke T."/>
            <person name="Wu D."/>
            <person name="Spring S."/>
            <person name="Schroeder M."/>
            <person name="Kopitz M."/>
            <person name="Brambilla E."/>
            <person name="Klenk H.-P."/>
            <person name="Eisen J.A."/>
        </authorList>
    </citation>
    <scope>NUCLEOTIDE SEQUENCE</scope>
    <source>
        <strain evidence="1">DSM 3403</strain>
    </source>
</reference>
<protein>
    <submittedName>
        <fullName evidence="1">Uncharacterized protein</fullName>
    </submittedName>
</protein>
<organism evidence="1 2">
    <name type="scientific">Solitalea canadensis (strain ATCC 29591 / DSM 3403 / JCM 21819 / LMG 8368 / NBRC 15130 / NCIMB 12057 / USAM 9D)</name>
    <name type="common">Flexibacter canadensis</name>
    <dbReference type="NCBI Taxonomy" id="929556"/>
    <lineage>
        <taxon>Bacteria</taxon>
        <taxon>Pseudomonadati</taxon>
        <taxon>Bacteroidota</taxon>
        <taxon>Sphingobacteriia</taxon>
        <taxon>Sphingobacteriales</taxon>
        <taxon>Sphingobacteriaceae</taxon>
        <taxon>Solitalea</taxon>
    </lineage>
</organism>
<keyword evidence="2" id="KW-1185">Reference proteome</keyword>
<accession>H8KNI3</accession>
<dbReference type="eggNOG" id="COG3650">
    <property type="taxonomic scope" value="Bacteria"/>
</dbReference>
<name>H8KNI3_SOLCM</name>
<evidence type="ECO:0000313" key="2">
    <source>
        <dbReference type="Proteomes" id="UP000007590"/>
    </source>
</evidence>
<proteinExistence type="predicted"/>
<dbReference type="STRING" id="929556.Solca_2962"/>
<evidence type="ECO:0000313" key="1">
    <source>
        <dbReference type="EMBL" id="AFD07981.1"/>
    </source>
</evidence>
<dbReference type="HOGENOM" id="CLU_1037862_0_0_10"/>
<dbReference type="AlphaFoldDB" id="H8KNI3"/>
<sequence length="268" mass="30889">MFPIGSLKIRLFRYNLIDIFDIITTAKTPTMIIKPNLKNLKPIAAFVLAAFIAIACKNGKNTNQTGDAFDTIVVKGLYIHSDKLDSLRDCVDTSKVFYIKDETGTLSQRYDSLPGLQHTDEAVLVELRGTVEKTKNDSIAKTLPHTLKVHGIQRMERKNFQNTCIPYEFWALGNEPNWNVQISQAENLISFEDFNSEKTYRFNYKEPKISKDTTSWTYETRNTNERANIRVIIRKQECDDTMTDMKYKYSAEVLINGRNYRGCAISWK</sequence>
<dbReference type="EMBL" id="CP003349">
    <property type="protein sequence ID" value="AFD07981.1"/>
    <property type="molecule type" value="Genomic_DNA"/>
</dbReference>
<dbReference type="Proteomes" id="UP000007590">
    <property type="component" value="Chromosome"/>
</dbReference>
<gene>
    <name evidence="1" type="ordered locus">Solca_2962</name>
</gene>
<dbReference type="KEGG" id="scn:Solca_2962"/>